<sequence length="139" mass="15428">MAAPATLTTEEVLSQLQILTQGLYYQSEADYPLEVVSFDATITNELTQEEILTLTGKTPGEPVEVMETSTFFRHFNQVNSTTNQEVSSATNAQALQFFLEQNVQNMKVYRMGKRTISALLVGKTATGNWIGLQTTIIET</sequence>
<reference evidence="1 2" key="1">
    <citation type="submission" date="2020-06" db="EMBL/GenBank/DDBJ databases">
        <authorList>
            <person name="Hwang Y.J."/>
        </authorList>
    </citation>
    <scope>NUCLEOTIDE SEQUENCE [LARGE SCALE GENOMIC DNA]</scope>
    <source>
        <strain evidence="1 2">KUDC8001</strain>
    </source>
</reference>
<dbReference type="Proteomes" id="UP000514509">
    <property type="component" value="Chromosome"/>
</dbReference>
<evidence type="ECO:0008006" key="3">
    <source>
        <dbReference type="Google" id="ProtNLM"/>
    </source>
</evidence>
<dbReference type="InterPro" id="IPR036587">
    <property type="entry name" value="NucleaseA_inhib-like_sf"/>
</dbReference>
<proteinExistence type="predicted"/>
<keyword evidence="2" id="KW-1185">Reference proteome</keyword>
<protein>
    <recommendedName>
        <fullName evidence="3">Nuclease</fullName>
    </recommendedName>
</protein>
<evidence type="ECO:0000313" key="1">
    <source>
        <dbReference type="EMBL" id="QMU30541.1"/>
    </source>
</evidence>
<dbReference type="RefSeq" id="WP_182412987.1">
    <property type="nucleotide sequence ID" value="NZ_CP055153.1"/>
</dbReference>
<dbReference type="KEGG" id="add:HUW48_22060"/>
<gene>
    <name evidence="1" type="ORF">HUW48_22060</name>
</gene>
<organism evidence="1 2">
    <name type="scientific">Adhaeribacter radiodurans</name>
    <dbReference type="NCBI Taxonomy" id="2745197"/>
    <lineage>
        <taxon>Bacteria</taxon>
        <taxon>Pseudomonadati</taxon>
        <taxon>Bacteroidota</taxon>
        <taxon>Cytophagia</taxon>
        <taxon>Cytophagales</taxon>
        <taxon>Hymenobacteraceae</taxon>
        <taxon>Adhaeribacter</taxon>
    </lineage>
</organism>
<accession>A0A7L7LCJ7</accession>
<dbReference type="AlphaFoldDB" id="A0A7L7LCJ7"/>
<dbReference type="Gene3D" id="3.40.1460.10">
    <property type="entry name" value="Nuclease A inhibitor-like"/>
    <property type="match status" value="1"/>
</dbReference>
<dbReference type="Pfam" id="PF07924">
    <property type="entry name" value="NuiA"/>
    <property type="match status" value="1"/>
</dbReference>
<reference evidence="1 2" key="2">
    <citation type="submission" date="2020-08" db="EMBL/GenBank/DDBJ databases">
        <title>Adhaeribacter dokdonensis sp. nov., isolated from the rhizosphere of Elymus tsukushiensis, a plant native to the Dokdo Islands, Republic of Korea.</title>
        <authorList>
            <person name="Ghim S.Y."/>
        </authorList>
    </citation>
    <scope>NUCLEOTIDE SEQUENCE [LARGE SCALE GENOMIC DNA]</scope>
    <source>
        <strain evidence="1 2">KUDC8001</strain>
    </source>
</reference>
<dbReference type="EMBL" id="CP055153">
    <property type="protein sequence ID" value="QMU30541.1"/>
    <property type="molecule type" value="Genomic_DNA"/>
</dbReference>
<evidence type="ECO:0000313" key="2">
    <source>
        <dbReference type="Proteomes" id="UP000514509"/>
    </source>
</evidence>
<dbReference type="SUPFAM" id="SSF82602">
    <property type="entry name" value="Nuclease A inhibitor (NuiA)"/>
    <property type="match status" value="1"/>
</dbReference>
<name>A0A7L7LCJ7_9BACT</name>
<dbReference type="InterPro" id="IPR012489">
    <property type="entry name" value="NucleaseA_inhib-like"/>
</dbReference>